<dbReference type="PANTHER" id="PTHR42756:SF1">
    <property type="entry name" value="TRANSCRIPTIONAL REPRESSOR OF EMRAB OPERON"/>
    <property type="match status" value="1"/>
</dbReference>
<dbReference type="InterPro" id="IPR000835">
    <property type="entry name" value="HTH_MarR-typ"/>
</dbReference>
<dbReference type="InterPro" id="IPR036390">
    <property type="entry name" value="WH_DNA-bd_sf"/>
</dbReference>
<dbReference type="InterPro" id="IPR036388">
    <property type="entry name" value="WH-like_DNA-bd_sf"/>
</dbReference>
<reference evidence="5 6" key="1">
    <citation type="submission" date="2023-07" db="EMBL/GenBank/DDBJ databases">
        <title>Genomic Encyclopedia of Type Strains, Phase IV (KMG-IV): sequencing the most valuable type-strain genomes for metagenomic binning, comparative biology and taxonomic classification.</title>
        <authorList>
            <person name="Goeker M."/>
        </authorList>
    </citation>
    <scope>NUCLEOTIDE SEQUENCE [LARGE SCALE GENOMIC DNA]</scope>
    <source>
        <strain evidence="5 6">DSM 3770</strain>
    </source>
</reference>
<evidence type="ECO:0000313" key="6">
    <source>
        <dbReference type="Proteomes" id="UP001241747"/>
    </source>
</evidence>
<dbReference type="InterPro" id="IPR023187">
    <property type="entry name" value="Tscrpt_reg_MarR-type_CS"/>
</dbReference>
<comment type="caution">
    <text evidence="5">The sequence shown here is derived from an EMBL/GenBank/DDBJ whole genome shotgun (WGS) entry which is preliminary data.</text>
</comment>
<dbReference type="PRINTS" id="PR00598">
    <property type="entry name" value="HTHMARR"/>
</dbReference>
<evidence type="ECO:0000256" key="2">
    <source>
        <dbReference type="ARBA" id="ARBA00023125"/>
    </source>
</evidence>
<dbReference type="Gene3D" id="1.10.10.10">
    <property type="entry name" value="Winged helix-like DNA-binding domain superfamily/Winged helix DNA-binding domain"/>
    <property type="match status" value="1"/>
</dbReference>
<gene>
    <name evidence="5" type="ORF">QOZ94_002551</name>
</gene>
<dbReference type="Proteomes" id="UP001241747">
    <property type="component" value="Unassembled WGS sequence"/>
</dbReference>
<evidence type="ECO:0000256" key="1">
    <source>
        <dbReference type="ARBA" id="ARBA00023015"/>
    </source>
</evidence>
<accession>A0ABU0LF24</accession>
<feature type="domain" description="HTH marR-type" evidence="4">
    <location>
        <begin position="8"/>
        <end position="141"/>
    </location>
</feature>
<dbReference type="PANTHER" id="PTHR42756">
    <property type="entry name" value="TRANSCRIPTIONAL REGULATOR, MARR"/>
    <property type="match status" value="1"/>
</dbReference>
<keyword evidence="1" id="KW-0805">Transcription regulation</keyword>
<dbReference type="PROSITE" id="PS50995">
    <property type="entry name" value="HTH_MARR_2"/>
    <property type="match status" value="1"/>
</dbReference>
<proteinExistence type="predicted"/>
<dbReference type="PROSITE" id="PS01117">
    <property type="entry name" value="HTH_MARR_1"/>
    <property type="match status" value="1"/>
</dbReference>
<dbReference type="SMART" id="SM00347">
    <property type="entry name" value="HTH_MARR"/>
    <property type="match status" value="1"/>
</dbReference>
<dbReference type="EMBL" id="JAUSVY010000005">
    <property type="protein sequence ID" value="MDQ0505751.1"/>
    <property type="molecule type" value="Genomic_DNA"/>
</dbReference>
<organism evidence="5 6">
    <name type="scientific">Xanthobacter agilis</name>
    <dbReference type="NCBI Taxonomy" id="47492"/>
    <lineage>
        <taxon>Bacteria</taxon>
        <taxon>Pseudomonadati</taxon>
        <taxon>Pseudomonadota</taxon>
        <taxon>Alphaproteobacteria</taxon>
        <taxon>Hyphomicrobiales</taxon>
        <taxon>Xanthobacteraceae</taxon>
        <taxon>Xanthobacter</taxon>
    </lineage>
</organism>
<evidence type="ECO:0000259" key="4">
    <source>
        <dbReference type="PROSITE" id="PS50995"/>
    </source>
</evidence>
<sequence length="161" mass="17511">MQIDSSNRRRLGIQLVGLARRWRRALDHRLAAIGLSDASWAPLVHLAEQGDGLCQKELALAVGIDDSTLVRLLDLLAERGLVERRTATHDRRLKQLYLTAEGRTAVTDIRAKLARIEDLLLEDLSDAQIDALMAAFASIDGRIQAAAAPTAATAPLAATTR</sequence>
<keyword evidence="6" id="KW-1185">Reference proteome</keyword>
<keyword evidence="2" id="KW-0238">DNA-binding</keyword>
<dbReference type="RefSeq" id="WP_237345455.1">
    <property type="nucleotide sequence ID" value="NZ_JABWGX010000010.1"/>
</dbReference>
<keyword evidence="3" id="KW-0804">Transcription</keyword>
<evidence type="ECO:0000313" key="5">
    <source>
        <dbReference type="EMBL" id="MDQ0505751.1"/>
    </source>
</evidence>
<dbReference type="SUPFAM" id="SSF46785">
    <property type="entry name" value="Winged helix' DNA-binding domain"/>
    <property type="match status" value="1"/>
</dbReference>
<name>A0ABU0LF24_XANAG</name>
<dbReference type="Pfam" id="PF12802">
    <property type="entry name" value="MarR_2"/>
    <property type="match status" value="1"/>
</dbReference>
<evidence type="ECO:0000256" key="3">
    <source>
        <dbReference type="ARBA" id="ARBA00023163"/>
    </source>
</evidence>
<protein>
    <submittedName>
        <fullName evidence="5">MarR family transcriptional regulator for hemolysin</fullName>
    </submittedName>
</protein>